<organism evidence="1">
    <name type="scientific">Caldilineaceae bacterium SB0675_bin_29</name>
    <dbReference type="NCBI Taxonomy" id="2605266"/>
    <lineage>
        <taxon>Bacteria</taxon>
        <taxon>Bacillati</taxon>
        <taxon>Chloroflexota</taxon>
        <taxon>Caldilineae</taxon>
        <taxon>Caldilineales</taxon>
        <taxon>Caldilineaceae</taxon>
    </lineage>
</organism>
<sequence length="106" mass="12312">MNLARYEQISPRQGLKDVLTRSVNHLVAMPRERLFRDFHADPDGWAYGGDFVGRWLDGMAHYHRMPQFRELESGVMDVVERLIDFQSSNGFFGQNYIQAEYGGTLQ</sequence>
<protein>
    <submittedName>
        <fullName evidence="1">Uncharacterized protein</fullName>
    </submittedName>
</protein>
<evidence type="ECO:0000313" key="1">
    <source>
        <dbReference type="EMBL" id="MYH63950.1"/>
    </source>
</evidence>
<comment type="caution">
    <text evidence="1">The sequence shown here is derived from an EMBL/GenBank/DDBJ whole genome shotgun (WGS) entry which is preliminary data.</text>
</comment>
<gene>
    <name evidence="1" type="ORF">F4148_20135</name>
</gene>
<feature type="non-terminal residue" evidence="1">
    <location>
        <position position="106"/>
    </location>
</feature>
<name>A0A6B1G690_9CHLR</name>
<accession>A0A6B1G690</accession>
<proteinExistence type="predicted"/>
<reference evidence="1" key="1">
    <citation type="submission" date="2019-09" db="EMBL/GenBank/DDBJ databases">
        <title>Characterisation of the sponge microbiome using genome-centric metagenomics.</title>
        <authorList>
            <person name="Engelberts J.P."/>
            <person name="Robbins S.J."/>
            <person name="De Goeij J.M."/>
            <person name="Aranda M."/>
            <person name="Bell S.C."/>
            <person name="Webster N.S."/>
        </authorList>
    </citation>
    <scope>NUCLEOTIDE SEQUENCE</scope>
    <source>
        <strain evidence="1">SB0675_bin_29</strain>
    </source>
</reference>
<dbReference type="EMBL" id="VYDA01000714">
    <property type="protein sequence ID" value="MYH63950.1"/>
    <property type="molecule type" value="Genomic_DNA"/>
</dbReference>
<dbReference type="AlphaFoldDB" id="A0A6B1G690"/>